<evidence type="ECO:0000256" key="1">
    <source>
        <dbReference type="ARBA" id="ARBA00045213"/>
    </source>
</evidence>
<dbReference type="InterPro" id="IPR001680">
    <property type="entry name" value="WD40_rpt"/>
</dbReference>
<dbReference type="PANTHER" id="PTHR44675:SF1">
    <property type="entry name" value="P21-ACTIVATED PROTEIN KINASE-INTERACTING PROTEIN 1"/>
    <property type="match status" value="1"/>
</dbReference>
<reference evidence="4" key="3">
    <citation type="journal article" date="2016" name="Gigascience">
        <title>De novo construction of an expanded transcriptome assembly for the western tarnished plant bug, Lygus hesperus.</title>
        <authorList>
            <person name="Tassone E.E."/>
            <person name="Geib S.M."/>
            <person name="Hall B."/>
            <person name="Fabrick J.A."/>
            <person name="Brent C.S."/>
            <person name="Hull J.J."/>
        </authorList>
    </citation>
    <scope>NUCLEOTIDE SEQUENCE</scope>
</reference>
<dbReference type="Gene3D" id="2.130.10.10">
    <property type="entry name" value="YVTN repeat-like/Quinoprotein amine dehydrogenase"/>
    <property type="match status" value="1"/>
</dbReference>
<evidence type="ECO:0000313" key="4">
    <source>
        <dbReference type="EMBL" id="JAQ17419.1"/>
    </source>
</evidence>
<dbReference type="AlphaFoldDB" id="A0A0A9WCF0"/>
<dbReference type="PANTHER" id="PTHR44675">
    <property type="entry name" value="PAK1 INTERACTING PROTEIN 1"/>
    <property type="match status" value="1"/>
</dbReference>
<dbReference type="SUPFAM" id="SSF50978">
    <property type="entry name" value="WD40 repeat-like"/>
    <property type="match status" value="1"/>
</dbReference>
<feature type="region of interest" description="Disordered" evidence="2">
    <location>
        <begin position="1"/>
        <end position="23"/>
    </location>
</feature>
<evidence type="ECO:0000256" key="2">
    <source>
        <dbReference type="SAM" id="MobiDB-lite"/>
    </source>
</evidence>
<dbReference type="InterPro" id="IPR036322">
    <property type="entry name" value="WD40_repeat_dom_sf"/>
</dbReference>
<organism evidence="3">
    <name type="scientific">Lygus hesperus</name>
    <name type="common">Western plant bug</name>
    <dbReference type="NCBI Taxonomy" id="30085"/>
    <lineage>
        <taxon>Eukaryota</taxon>
        <taxon>Metazoa</taxon>
        <taxon>Ecdysozoa</taxon>
        <taxon>Arthropoda</taxon>
        <taxon>Hexapoda</taxon>
        <taxon>Insecta</taxon>
        <taxon>Pterygota</taxon>
        <taxon>Neoptera</taxon>
        <taxon>Paraneoptera</taxon>
        <taxon>Hemiptera</taxon>
        <taxon>Heteroptera</taxon>
        <taxon>Panheteroptera</taxon>
        <taxon>Cimicomorpha</taxon>
        <taxon>Miridae</taxon>
        <taxon>Mirini</taxon>
        <taxon>Lygus</taxon>
    </lineage>
</organism>
<reference evidence="3" key="2">
    <citation type="submission" date="2014-07" db="EMBL/GenBank/DDBJ databases">
        <authorList>
            <person name="Hull J."/>
        </authorList>
    </citation>
    <scope>NUCLEOTIDE SEQUENCE</scope>
</reference>
<dbReference type="EMBL" id="GBHO01039421">
    <property type="protein sequence ID" value="JAG04183.1"/>
    <property type="molecule type" value="Transcribed_RNA"/>
</dbReference>
<accession>A0A0A9WCF0</accession>
<sequence>MLHHDSNDKKVSHSTDSNTRNVIDVSTDKGANAAPICDVTSHNLSCSQHSNNNDEESRKAHIDLETPASLPPTKLTTTKTANTYTNAFLMIGTYHSVCAGLVFKKNKFFITFSVKHHVGCINDVAMCDKYMVSCGGDERVLLYTNKSASSAHGNALSSKQRHTLRAAGEILPLKLAHLGSLTPPSEVRCVCFARSRLSSSTSSSLYLLCGCEDGQLLCYRTRD</sequence>
<reference evidence="3" key="1">
    <citation type="journal article" date="2014" name="PLoS ONE">
        <title>Transcriptome-Based Identification of ABC Transporters in the Western Tarnished Plant Bug Lygus hesperus.</title>
        <authorList>
            <person name="Hull J.J."/>
            <person name="Chaney K."/>
            <person name="Geib S.M."/>
            <person name="Fabrick J.A."/>
            <person name="Brent C.S."/>
            <person name="Walsh D."/>
            <person name="Lavine L.C."/>
        </authorList>
    </citation>
    <scope>NUCLEOTIDE SEQUENCE</scope>
</reference>
<dbReference type="InterPro" id="IPR051959">
    <property type="entry name" value="PAK1-Kinase_Regulator"/>
</dbReference>
<comment type="function">
    <text evidence="1">Negatively regulates the PAK1 kinase. PAK1 is a member of the PAK kinase family, which has been shown to play a positive role in the regulation of signaling pathways involving MAPK8 and RELA. PAK1 exists as an inactive homodimer, which is activated by binding of small GTPases such as CDC42 to an N-terminal regulatory domain. PAK1IP1 also binds to the N-terminus of PAK1, and inhibits the specific activation of PAK1 by CDC42. May be involved in ribosomal large subunit assembly.</text>
</comment>
<dbReference type="SMART" id="SM00320">
    <property type="entry name" value="WD40"/>
    <property type="match status" value="2"/>
</dbReference>
<feature type="compositionally biased region" description="Basic and acidic residues" evidence="2">
    <location>
        <begin position="1"/>
        <end position="13"/>
    </location>
</feature>
<gene>
    <name evidence="3" type="primary">MAK11</name>
    <name evidence="3" type="ORF">CM83_29871</name>
    <name evidence="4" type="ORF">g.29186</name>
</gene>
<proteinExistence type="predicted"/>
<dbReference type="EMBL" id="GDHC01001210">
    <property type="protein sequence ID" value="JAQ17419.1"/>
    <property type="molecule type" value="Transcribed_RNA"/>
</dbReference>
<name>A0A0A9WCF0_LYGHE</name>
<protein>
    <submittedName>
        <fullName evidence="3">Protein MAK11</fullName>
    </submittedName>
</protein>
<evidence type="ECO:0000313" key="3">
    <source>
        <dbReference type="EMBL" id="JAG04183.1"/>
    </source>
</evidence>
<dbReference type="InterPro" id="IPR015943">
    <property type="entry name" value="WD40/YVTN_repeat-like_dom_sf"/>
</dbReference>